<protein>
    <submittedName>
        <fullName evidence="3">Universal stress protein</fullName>
    </submittedName>
</protein>
<dbReference type="InterPro" id="IPR014729">
    <property type="entry name" value="Rossmann-like_a/b/a_fold"/>
</dbReference>
<organism evidence="3 4">
    <name type="scientific">Roseobacter ponti</name>
    <dbReference type="NCBI Taxonomy" id="1891787"/>
    <lineage>
        <taxon>Bacteria</taxon>
        <taxon>Pseudomonadati</taxon>
        <taxon>Pseudomonadota</taxon>
        <taxon>Alphaproteobacteria</taxon>
        <taxon>Rhodobacterales</taxon>
        <taxon>Roseobacteraceae</taxon>
        <taxon>Roseobacter</taxon>
    </lineage>
</organism>
<sequence length="135" mass="14818">MYNNILVPVLFDNDHDKSAPVKLAGLLASPGSKITFLHVIERLPGYAKSFVTENLQKELRVTLHQEMDRLAQHLPGAEGVILEGHSGRTILDYAGQYGNDLIIIASHRPGVKDYFLGSTASHVVRHAACAVHVVR</sequence>
<dbReference type="PANTHER" id="PTHR46268">
    <property type="entry name" value="STRESS RESPONSE PROTEIN NHAX"/>
    <property type="match status" value="1"/>
</dbReference>
<gene>
    <name evidence="3" type="ORF">G3256_14830</name>
</gene>
<evidence type="ECO:0000313" key="4">
    <source>
        <dbReference type="Proteomes" id="UP000503308"/>
    </source>
</evidence>
<evidence type="ECO:0000259" key="2">
    <source>
        <dbReference type="Pfam" id="PF00582"/>
    </source>
</evidence>
<dbReference type="InterPro" id="IPR006015">
    <property type="entry name" value="Universal_stress_UspA"/>
</dbReference>
<dbReference type="Pfam" id="PF00582">
    <property type="entry name" value="Usp"/>
    <property type="match status" value="1"/>
</dbReference>
<reference evidence="3 4" key="1">
    <citation type="submission" date="2020-02" db="EMBL/GenBank/DDBJ databases">
        <title>Genome sequence of Roseobacter ponti.</title>
        <authorList>
            <person name="Hollensteiner J."/>
            <person name="Schneider D."/>
            <person name="Poehlein A."/>
            <person name="Daniel R."/>
        </authorList>
    </citation>
    <scope>NUCLEOTIDE SEQUENCE [LARGE SCALE GENOMIC DNA]</scope>
    <source>
        <strain evidence="3 4">DSM 106830</strain>
    </source>
</reference>
<dbReference type="PRINTS" id="PR01438">
    <property type="entry name" value="UNVRSLSTRESS"/>
</dbReference>
<dbReference type="InterPro" id="IPR006016">
    <property type="entry name" value="UspA"/>
</dbReference>
<dbReference type="AlphaFoldDB" id="A0A858T1T5"/>
<evidence type="ECO:0000256" key="1">
    <source>
        <dbReference type="ARBA" id="ARBA00008791"/>
    </source>
</evidence>
<dbReference type="SUPFAM" id="SSF52402">
    <property type="entry name" value="Adenine nucleotide alpha hydrolases-like"/>
    <property type="match status" value="1"/>
</dbReference>
<comment type="similarity">
    <text evidence="1">Belongs to the universal stress protein A family.</text>
</comment>
<proteinExistence type="inferred from homology"/>
<feature type="domain" description="UspA" evidence="2">
    <location>
        <begin position="1"/>
        <end position="135"/>
    </location>
</feature>
<dbReference type="EMBL" id="CP048788">
    <property type="protein sequence ID" value="QJF53246.1"/>
    <property type="molecule type" value="Genomic_DNA"/>
</dbReference>
<dbReference type="PANTHER" id="PTHR46268:SF6">
    <property type="entry name" value="UNIVERSAL STRESS PROTEIN UP12"/>
    <property type="match status" value="1"/>
</dbReference>
<keyword evidence="4" id="KW-1185">Reference proteome</keyword>
<dbReference type="CDD" id="cd00293">
    <property type="entry name" value="USP-like"/>
    <property type="match status" value="1"/>
</dbReference>
<accession>A0A858T1T5</accession>
<dbReference type="Gene3D" id="3.40.50.620">
    <property type="entry name" value="HUPs"/>
    <property type="match status" value="1"/>
</dbReference>
<dbReference type="Proteomes" id="UP000503308">
    <property type="component" value="Chromosome"/>
</dbReference>
<dbReference type="KEGG" id="rpon:G3256_14830"/>
<evidence type="ECO:0000313" key="3">
    <source>
        <dbReference type="EMBL" id="QJF53246.1"/>
    </source>
</evidence>
<dbReference type="RefSeq" id="WP_169642460.1">
    <property type="nucleotide sequence ID" value="NZ_CP048788.1"/>
</dbReference>
<name>A0A858T1T5_9RHOB</name>